<dbReference type="GO" id="GO:0016094">
    <property type="term" value="P:polyprenol biosynthetic process"/>
    <property type="evidence" value="ECO:0007669"/>
    <property type="project" value="TreeGrafter"/>
</dbReference>
<evidence type="ECO:0000313" key="6">
    <source>
        <dbReference type="Proteomes" id="UP001362899"/>
    </source>
</evidence>
<dbReference type="NCBIfam" id="TIGR00055">
    <property type="entry name" value="uppS"/>
    <property type="match status" value="1"/>
</dbReference>
<dbReference type="EMBL" id="BTGC01000003">
    <property type="protein sequence ID" value="GMM50745.1"/>
    <property type="molecule type" value="Genomic_DNA"/>
</dbReference>
<keyword evidence="2 3" id="KW-0808">Transferase</keyword>
<dbReference type="InterPro" id="IPR018520">
    <property type="entry name" value="UPP_synth-like_CS"/>
</dbReference>
<dbReference type="GO" id="GO:1904423">
    <property type="term" value="C:dehydrodolichyl diphosphate synthase complex"/>
    <property type="evidence" value="ECO:0007669"/>
    <property type="project" value="TreeGrafter"/>
</dbReference>
<dbReference type="SUPFAM" id="SSF64005">
    <property type="entry name" value="Undecaprenyl diphosphate synthase"/>
    <property type="match status" value="1"/>
</dbReference>
<dbReference type="PANTHER" id="PTHR10291">
    <property type="entry name" value="DEHYDRODOLICHYL DIPHOSPHATE SYNTHASE FAMILY MEMBER"/>
    <property type="match status" value="1"/>
</dbReference>
<protein>
    <recommendedName>
        <fullName evidence="3">Alkyl transferase</fullName>
        <ecNumber evidence="3">2.5.1.-</ecNumber>
    </recommendedName>
</protein>
<dbReference type="GO" id="GO:0005811">
    <property type="term" value="C:lipid droplet"/>
    <property type="evidence" value="ECO:0007669"/>
    <property type="project" value="TreeGrafter"/>
</dbReference>
<feature type="region of interest" description="Disordered" evidence="4">
    <location>
        <begin position="198"/>
        <end position="230"/>
    </location>
</feature>
<dbReference type="GO" id="GO:0016020">
    <property type="term" value="C:membrane"/>
    <property type="evidence" value="ECO:0007669"/>
    <property type="project" value="TreeGrafter"/>
</dbReference>
<evidence type="ECO:0000256" key="3">
    <source>
        <dbReference type="RuleBase" id="RU363018"/>
    </source>
</evidence>
<evidence type="ECO:0000313" key="5">
    <source>
        <dbReference type="EMBL" id="GMM50745.1"/>
    </source>
</evidence>
<dbReference type="Gene3D" id="3.40.1180.10">
    <property type="entry name" value="Decaprenyl diphosphate synthase-like"/>
    <property type="match status" value="1"/>
</dbReference>
<dbReference type="Pfam" id="PF01255">
    <property type="entry name" value="Prenyltransf"/>
    <property type="match status" value="1"/>
</dbReference>
<comment type="similarity">
    <text evidence="1 3">Belongs to the UPP synthase family.</text>
</comment>
<evidence type="ECO:0000256" key="2">
    <source>
        <dbReference type="ARBA" id="ARBA00022679"/>
    </source>
</evidence>
<accession>A0AAV5RH77</accession>
<gene>
    <name evidence="5" type="ORF">DASB73_017030</name>
</gene>
<dbReference type="GO" id="GO:0045547">
    <property type="term" value="F:ditrans,polycis-polyprenyl diphosphate synthase [(2E,6E)-farnesyl diphosphate specific] activity"/>
    <property type="evidence" value="ECO:0007669"/>
    <property type="project" value="TreeGrafter"/>
</dbReference>
<proteinExistence type="inferred from homology"/>
<comment type="caution">
    <text evidence="5">The sequence shown here is derived from an EMBL/GenBank/DDBJ whole genome shotgun (WGS) entry which is preliminary data.</text>
</comment>
<evidence type="ECO:0000256" key="4">
    <source>
        <dbReference type="SAM" id="MobiDB-lite"/>
    </source>
</evidence>
<reference evidence="5 6" key="1">
    <citation type="journal article" date="2023" name="Elife">
        <title>Identification of key yeast species and microbe-microbe interactions impacting larval growth of Drosophila in the wild.</title>
        <authorList>
            <person name="Mure A."/>
            <person name="Sugiura Y."/>
            <person name="Maeda R."/>
            <person name="Honda K."/>
            <person name="Sakurai N."/>
            <person name="Takahashi Y."/>
            <person name="Watada M."/>
            <person name="Katoh T."/>
            <person name="Gotoh A."/>
            <person name="Gotoh Y."/>
            <person name="Taniguchi I."/>
            <person name="Nakamura K."/>
            <person name="Hayashi T."/>
            <person name="Katayama T."/>
            <person name="Uemura T."/>
            <person name="Hattori Y."/>
        </authorList>
    </citation>
    <scope>NUCLEOTIDE SEQUENCE [LARGE SCALE GENOMIC DNA]</scope>
    <source>
        <strain evidence="5 6">SB-73</strain>
    </source>
</reference>
<dbReference type="PROSITE" id="PS01066">
    <property type="entry name" value="UPP_SYNTHASE"/>
    <property type="match status" value="1"/>
</dbReference>
<name>A0AAV5RH77_STABA</name>
<dbReference type="AlphaFoldDB" id="A0AAV5RH77"/>
<dbReference type="EC" id="2.5.1.-" evidence="3"/>
<dbReference type="PANTHER" id="PTHR10291:SF43">
    <property type="entry name" value="DEHYDRODOLICHYL DIPHOSPHATE SYNTHASE COMPLEX SUBUNIT DHDDS"/>
    <property type="match status" value="1"/>
</dbReference>
<dbReference type="InterPro" id="IPR001441">
    <property type="entry name" value="UPP_synth-like"/>
</dbReference>
<dbReference type="Proteomes" id="UP001362899">
    <property type="component" value="Unassembled WGS sequence"/>
</dbReference>
<organism evidence="5 6">
    <name type="scientific">Starmerella bacillaris</name>
    <name type="common">Yeast</name>
    <name type="synonym">Candida zemplinina</name>
    <dbReference type="NCBI Taxonomy" id="1247836"/>
    <lineage>
        <taxon>Eukaryota</taxon>
        <taxon>Fungi</taxon>
        <taxon>Dikarya</taxon>
        <taxon>Ascomycota</taxon>
        <taxon>Saccharomycotina</taxon>
        <taxon>Dipodascomycetes</taxon>
        <taxon>Dipodascales</taxon>
        <taxon>Trichomonascaceae</taxon>
        <taxon>Starmerella</taxon>
    </lineage>
</organism>
<dbReference type="GO" id="GO:0005783">
    <property type="term" value="C:endoplasmic reticulum"/>
    <property type="evidence" value="ECO:0007669"/>
    <property type="project" value="TreeGrafter"/>
</dbReference>
<keyword evidence="6" id="KW-1185">Reference proteome</keyword>
<evidence type="ECO:0000256" key="1">
    <source>
        <dbReference type="ARBA" id="ARBA00005432"/>
    </source>
</evidence>
<sequence>MNYQGWVQGMEKSLVSTLLYKYPELPQHIGIVMDGNRRYAREHHASRHEGHSSGFETMSGILAVAYSAGIREITVYAFSIENFNRNPDEVEDLMNIARDKLGELVAKGGVANKYGVKINVMGRVNLLPLDLQELANEITEITKNNTRAVLNLCMPYTARDDITHAIQETVKDLQGKIRNNPEYNISKIHDLKQDLHENENKNDNETSTLQSKAANDDTSNKPNSSNSSILESINISEETITSNMYENTLPLDLLIRTSGTYRLSDFMLWEITMSTYIDFVADLWPEYSPFCFMKSITKWLLWKHDWLKNHPQNCHT</sequence>
<dbReference type="HAMAP" id="MF_01139">
    <property type="entry name" value="ISPT"/>
    <property type="match status" value="1"/>
</dbReference>
<dbReference type="InterPro" id="IPR036424">
    <property type="entry name" value="UPP_synth-like_sf"/>
</dbReference>
<dbReference type="CDD" id="cd00475">
    <property type="entry name" value="Cis_IPPS"/>
    <property type="match status" value="1"/>
</dbReference>